<feature type="compositionally biased region" description="Basic and acidic residues" evidence="1">
    <location>
        <begin position="68"/>
        <end position="77"/>
    </location>
</feature>
<comment type="caution">
    <text evidence="2">The sequence shown here is derived from an EMBL/GenBank/DDBJ whole genome shotgun (WGS) entry which is preliminary data.</text>
</comment>
<keyword evidence="3" id="KW-1185">Reference proteome</keyword>
<dbReference type="AlphaFoldDB" id="A0ABC8IWM3"/>
<evidence type="ECO:0000313" key="3">
    <source>
        <dbReference type="Proteomes" id="UP001642260"/>
    </source>
</evidence>
<gene>
    <name evidence="2" type="ORF">ERUC_LOCUS3732</name>
</gene>
<evidence type="ECO:0000313" key="2">
    <source>
        <dbReference type="EMBL" id="CAH8304909.1"/>
    </source>
</evidence>
<organism evidence="2 3">
    <name type="scientific">Eruca vesicaria subsp. sativa</name>
    <name type="common">Garden rocket</name>
    <name type="synonym">Eruca sativa</name>
    <dbReference type="NCBI Taxonomy" id="29727"/>
    <lineage>
        <taxon>Eukaryota</taxon>
        <taxon>Viridiplantae</taxon>
        <taxon>Streptophyta</taxon>
        <taxon>Embryophyta</taxon>
        <taxon>Tracheophyta</taxon>
        <taxon>Spermatophyta</taxon>
        <taxon>Magnoliopsida</taxon>
        <taxon>eudicotyledons</taxon>
        <taxon>Gunneridae</taxon>
        <taxon>Pentapetalae</taxon>
        <taxon>rosids</taxon>
        <taxon>malvids</taxon>
        <taxon>Brassicales</taxon>
        <taxon>Brassicaceae</taxon>
        <taxon>Brassiceae</taxon>
        <taxon>Eruca</taxon>
    </lineage>
</organism>
<dbReference type="EMBL" id="CAKOAT010060377">
    <property type="protein sequence ID" value="CAH8304909.1"/>
    <property type="molecule type" value="Genomic_DNA"/>
</dbReference>
<reference evidence="2 3" key="1">
    <citation type="submission" date="2022-03" db="EMBL/GenBank/DDBJ databases">
        <authorList>
            <person name="Macdonald S."/>
            <person name="Ahmed S."/>
            <person name="Newling K."/>
        </authorList>
    </citation>
    <scope>NUCLEOTIDE SEQUENCE [LARGE SCALE GENOMIC DNA]</scope>
</reference>
<protein>
    <submittedName>
        <fullName evidence="2">Uncharacterized protein</fullName>
    </submittedName>
</protein>
<sequence>MIAPEKPSNNPKFLRVSTLCRLEADNEEEFWNIEKKKYHKDTTETSGTVQRLSKLNKSTKKPLVSNQDKGRRGRDAWGSRLSSLPW</sequence>
<name>A0ABC8IWM3_ERUVS</name>
<feature type="compositionally biased region" description="Polar residues" evidence="1">
    <location>
        <begin position="44"/>
        <end position="56"/>
    </location>
</feature>
<proteinExistence type="predicted"/>
<dbReference type="Proteomes" id="UP001642260">
    <property type="component" value="Unassembled WGS sequence"/>
</dbReference>
<evidence type="ECO:0000256" key="1">
    <source>
        <dbReference type="SAM" id="MobiDB-lite"/>
    </source>
</evidence>
<feature type="region of interest" description="Disordered" evidence="1">
    <location>
        <begin position="41"/>
        <end position="86"/>
    </location>
</feature>
<accession>A0ABC8IWM3</accession>